<dbReference type="PANTHER" id="PTHR46580:SF2">
    <property type="entry name" value="MAM DOMAIN-CONTAINING PROTEIN"/>
    <property type="match status" value="1"/>
</dbReference>
<evidence type="ECO:0000259" key="4">
    <source>
        <dbReference type="Pfam" id="PF18962"/>
    </source>
</evidence>
<feature type="signal peptide" evidence="2">
    <location>
        <begin position="1"/>
        <end position="18"/>
    </location>
</feature>
<dbReference type="Pfam" id="PF01839">
    <property type="entry name" value="FG-GAP"/>
    <property type="match status" value="1"/>
</dbReference>
<feature type="chain" id="PRO_5047233172" evidence="2">
    <location>
        <begin position="19"/>
        <end position="600"/>
    </location>
</feature>
<gene>
    <name evidence="5" type="ORF">MUN80_06815</name>
</gene>
<dbReference type="RefSeq" id="WP_244721423.1">
    <property type="nucleotide sequence ID" value="NZ_CP095049.1"/>
</dbReference>
<dbReference type="Proteomes" id="UP000831785">
    <property type="component" value="Chromosome"/>
</dbReference>
<dbReference type="InterPro" id="IPR026444">
    <property type="entry name" value="Secre_tail"/>
</dbReference>
<evidence type="ECO:0000313" key="5">
    <source>
        <dbReference type="EMBL" id="UOQ54467.1"/>
    </source>
</evidence>
<evidence type="ECO:0000256" key="1">
    <source>
        <dbReference type="ARBA" id="ARBA00022729"/>
    </source>
</evidence>
<dbReference type="NCBIfam" id="TIGR04183">
    <property type="entry name" value="Por_Secre_tail"/>
    <property type="match status" value="1"/>
</dbReference>
<feature type="domain" description="SbsA Ig-like" evidence="3">
    <location>
        <begin position="20"/>
        <end position="118"/>
    </location>
</feature>
<proteinExistence type="predicted"/>
<evidence type="ECO:0000256" key="2">
    <source>
        <dbReference type="SAM" id="SignalP"/>
    </source>
</evidence>
<reference evidence="5 6" key="1">
    <citation type="submission" date="2022-04" db="EMBL/GenBank/DDBJ databases">
        <title>Hymenobacter sp. isolated from the air.</title>
        <authorList>
            <person name="Won M."/>
            <person name="Lee C.-M."/>
            <person name="Woen H.-Y."/>
            <person name="Kwon S.-W."/>
        </authorList>
    </citation>
    <scope>NUCLEOTIDE SEQUENCE [LARGE SCALE GENOMIC DNA]</scope>
    <source>
        <strain evidence="6">5116 S-27</strain>
    </source>
</reference>
<dbReference type="SUPFAM" id="SSF69318">
    <property type="entry name" value="Integrin alpha N-terminal domain"/>
    <property type="match status" value="1"/>
</dbReference>
<dbReference type="Pfam" id="PF13205">
    <property type="entry name" value="Big_5"/>
    <property type="match status" value="1"/>
</dbReference>
<dbReference type="InterPro" id="IPR013517">
    <property type="entry name" value="FG-GAP"/>
</dbReference>
<dbReference type="Pfam" id="PF13517">
    <property type="entry name" value="FG-GAP_3"/>
    <property type="match status" value="1"/>
</dbReference>
<dbReference type="Pfam" id="PF18962">
    <property type="entry name" value="Por_Secre_tail"/>
    <property type="match status" value="1"/>
</dbReference>
<protein>
    <submittedName>
        <fullName evidence="5">FG-GAP-like repeat-containing protein</fullName>
    </submittedName>
</protein>
<dbReference type="Gene3D" id="2.130.10.130">
    <property type="entry name" value="Integrin alpha, N-terminal"/>
    <property type="match status" value="2"/>
</dbReference>
<dbReference type="EMBL" id="CP095049">
    <property type="protein sequence ID" value="UOQ54467.1"/>
    <property type="molecule type" value="Genomic_DNA"/>
</dbReference>
<dbReference type="PANTHER" id="PTHR46580">
    <property type="entry name" value="SENSOR KINASE-RELATED"/>
    <property type="match status" value="1"/>
</dbReference>
<accession>A0ABY4FES2</accession>
<evidence type="ECO:0000313" key="6">
    <source>
        <dbReference type="Proteomes" id="UP000831785"/>
    </source>
</evidence>
<keyword evidence="6" id="KW-1185">Reference proteome</keyword>
<feature type="domain" description="Secretion system C-terminal sorting" evidence="4">
    <location>
        <begin position="533"/>
        <end position="592"/>
    </location>
</feature>
<dbReference type="InterPro" id="IPR032812">
    <property type="entry name" value="SbsA_Ig"/>
</dbReference>
<organism evidence="5 6">
    <name type="scientific">Hymenobacter cellulosivorans</name>
    <dbReference type="NCBI Taxonomy" id="2932249"/>
    <lineage>
        <taxon>Bacteria</taxon>
        <taxon>Pseudomonadati</taxon>
        <taxon>Bacteroidota</taxon>
        <taxon>Cytophagia</taxon>
        <taxon>Cytophagales</taxon>
        <taxon>Hymenobacteraceae</taxon>
        <taxon>Hymenobacter</taxon>
    </lineage>
</organism>
<sequence>MKYSLLLGAGLLSVPAVGQTPLINSLSPARNAVAAPRSTALGIGFTQPINPATTAGIRVQSMTAGGAKAGTTSVTTNQVTFTPTTAFRAGEKLWVSVPATVQGTNGAAVAPQVFEFMTAVRGAGPASFMAPASNADFDTDRKDAGRLMLGDVDGDGDLDVVSISALNRAVALRLNSGLNSGNFVAPGSAPSANLASDVRDLALGDVDADGDLDVALANNSGTVSIRLNNGLPAVDFVPPATNAEVAVGGGSYRILLGDVDGDGDLDLLTGNAGAGSSAGVGTVSIRLNSGLNSGNFVAPGTGAEVAVQAAPWNMALGDVDGDGDLDLLATSPGTNGTGNTVSVRLNSGLNSGVFVAPAANAEVIVGPGPRDLALGDIDGDGDLDLLTANIGNGSSAGEGTVSIRLNSGLNSGNFVAPSTDPNPFIWGGTLGVKLGDLDGDGDLDFVTTNFGYASSTTVKLRLNNGVNSASFINPGGEPAILNAGADLALGDVDGDGDLDMVTCHNTGKMSLRLNQSVTLGAARPLATARLEVLPNPATGTAYVQVPDRTTEVQVLDALGRTVRVVQASANGKQTPLSLNGLRPGVYVVQAGEATARLLVE</sequence>
<evidence type="ECO:0000259" key="3">
    <source>
        <dbReference type="Pfam" id="PF13205"/>
    </source>
</evidence>
<keyword evidence="1 2" id="KW-0732">Signal</keyword>
<name>A0ABY4FES2_9BACT</name>
<dbReference type="InterPro" id="IPR028994">
    <property type="entry name" value="Integrin_alpha_N"/>
</dbReference>